<keyword evidence="3" id="KW-1185">Reference proteome</keyword>
<dbReference type="EMBL" id="FO704551">
    <property type="protein sequence ID" value="CDG21429.1"/>
    <property type="molecule type" value="Genomic_DNA"/>
</dbReference>
<dbReference type="PANTHER" id="PTHR34846:SF10">
    <property type="entry name" value="CYTOPLASMIC PROTEIN"/>
    <property type="match status" value="1"/>
</dbReference>
<dbReference type="InterPro" id="IPR029032">
    <property type="entry name" value="AhpD-like"/>
</dbReference>
<dbReference type="NCBIfam" id="TIGR00778">
    <property type="entry name" value="ahpD_dom"/>
    <property type="match status" value="1"/>
</dbReference>
<feature type="domain" description="Carboxymuconolactone decarboxylase-like" evidence="1">
    <location>
        <begin position="33"/>
        <end position="96"/>
    </location>
</feature>
<reference evidence="2 3" key="1">
    <citation type="submission" date="2013-07" db="EMBL/GenBank/DDBJ databases">
        <authorList>
            <person name="Genoscope - CEA"/>
        </authorList>
    </citation>
    <scope>NUCLEOTIDE SEQUENCE [LARGE SCALE GENOMIC DNA]</scope>
    <source>
        <strain evidence="2 3">G6</strain>
    </source>
</reference>
<accession>A0A068R319</accession>
<dbReference type="InterPro" id="IPR004675">
    <property type="entry name" value="AhpD_core"/>
</dbReference>
<dbReference type="Pfam" id="PF02627">
    <property type="entry name" value="CMD"/>
    <property type="match status" value="1"/>
</dbReference>
<name>A0A068R319_9GAMM</name>
<dbReference type="STRING" id="1354304.XPG1_1774"/>
<dbReference type="AlphaFoldDB" id="A0A068R319"/>
<dbReference type="InterPro" id="IPR003779">
    <property type="entry name" value="CMD-like"/>
</dbReference>
<dbReference type="KEGG" id="xpo:XPG1_1774"/>
<organism evidence="2 3">
    <name type="scientific">Xenorhabdus poinarii G6</name>
    <dbReference type="NCBI Taxonomy" id="1354304"/>
    <lineage>
        <taxon>Bacteria</taxon>
        <taxon>Pseudomonadati</taxon>
        <taxon>Pseudomonadota</taxon>
        <taxon>Gammaproteobacteria</taxon>
        <taxon>Enterobacterales</taxon>
        <taxon>Morganellaceae</taxon>
        <taxon>Xenorhabdus</taxon>
    </lineage>
</organism>
<evidence type="ECO:0000313" key="2">
    <source>
        <dbReference type="EMBL" id="CDG21429.1"/>
    </source>
</evidence>
<dbReference type="Proteomes" id="UP000032735">
    <property type="component" value="Chromosome"/>
</dbReference>
<sequence length="168" mass="18944">MTRISLAKTFPDIYQQLLSVSAEIDKAALSVGITEGFCHLLKLRISQINGCAYCIRLHTRDALQQDESIDKVALLMAWQETEYFTEKERAALMLVEAITEIQNDHIPDDIYQKAAELWSDTQVAAIEWLTIMMNALNRLGIACRYNVAPIHISSPTEQRSHDHTGAVV</sequence>
<dbReference type="GO" id="GO:0051920">
    <property type="term" value="F:peroxiredoxin activity"/>
    <property type="evidence" value="ECO:0007669"/>
    <property type="project" value="InterPro"/>
</dbReference>
<gene>
    <name evidence="2" type="ORF">XPG1_1774</name>
</gene>
<dbReference type="HOGENOM" id="CLU_082760_6_0_6"/>
<dbReference type="RefSeq" id="WP_045958629.1">
    <property type="nucleotide sequence ID" value="NZ_FO704551.1"/>
</dbReference>
<dbReference type="Gene3D" id="1.20.1290.10">
    <property type="entry name" value="AhpD-like"/>
    <property type="match status" value="1"/>
</dbReference>
<proteinExistence type="predicted"/>
<protein>
    <recommendedName>
        <fullName evidence="1">Carboxymuconolactone decarboxylase-like domain-containing protein</fullName>
    </recommendedName>
</protein>
<evidence type="ECO:0000313" key="3">
    <source>
        <dbReference type="Proteomes" id="UP000032735"/>
    </source>
</evidence>
<dbReference type="SUPFAM" id="SSF69118">
    <property type="entry name" value="AhpD-like"/>
    <property type="match status" value="1"/>
</dbReference>
<evidence type="ECO:0000259" key="1">
    <source>
        <dbReference type="Pfam" id="PF02627"/>
    </source>
</evidence>
<dbReference type="PANTHER" id="PTHR34846">
    <property type="entry name" value="4-CARBOXYMUCONOLACTONE DECARBOXYLASE FAMILY PROTEIN (AFU_ORTHOLOGUE AFUA_6G11590)"/>
    <property type="match status" value="1"/>
</dbReference>
<dbReference type="OrthoDB" id="9801997at2"/>